<organism evidence="1 2">
    <name type="scientific">Bacillus spongiae</name>
    <dbReference type="NCBI Taxonomy" id="2683610"/>
    <lineage>
        <taxon>Bacteria</taxon>
        <taxon>Bacillati</taxon>
        <taxon>Bacillota</taxon>
        <taxon>Bacilli</taxon>
        <taxon>Bacillales</taxon>
        <taxon>Bacillaceae</taxon>
        <taxon>Bacillus</taxon>
    </lineage>
</organism>
<sequence>MELENVEILFRDFRKRDIDRLVYEELKISTLKVKSSHFLDYTIHKDIGISQVKNIEKTLSPKGTGNIFFEEVQLGILLKDVVVVYSFDKQLGDIVFNFTEAQLLINQRHINKIRLKKLIHYLVDVKKKYEIPKVIIGYEPATDEDTLFIEINDPVTNYANEIDKIFS</sequence>
<dbReference type="Proteomes" id="UP001312865">
    <property type="component" value="Unassembled WGS sequence"/>
</dbReference>
<evidence type="ECO:0000313" key="1">
    <source>
        <dbReference type="EMBL" id="MEI5908513.1"/>
    </source>
</evidence>
<proteinExistence type="predicted"/>
<evidence type="ECO:0000313" key="2">
    <source>
        <dbReference type="Proteomes" id="UP001312865"/>
    </source>
</evidence>
<dbReference type="EMBL" id="JBBAXC010000013">
    <property type="protein sequence ID" value="MEI5908513.1"/>
    <property type="molecule type" value="Genomic_DNA"/>
</dbReference>
<keyword evidence="2" id="KW-1185">Reference proteome</keyword>
<dbReference type="RefSeq" id="WP_336587961.1">
    <property type="nucleotide sequence ID" value="NZ_JBBAXC010000013.1"/>
</dbReference>
<accession>A0ABU8HHH2</accession>
<gene>
    <name evidence="1" type="ORF">WAK64_15810</name>
</gene>
<protein>
    <submittedName>
        <fullName evidence="1">Uncharacterized protein</fullName>
    </submittedName>
</protein>
<name>A0ABU8HHH2_9BACI</name>
<reference evidence="1 2" key="1">
    <citation type="journal article" date="2018" name="J. Microbiol.">
        <title>Bacillus spongiae sp. nov., isolated from sponge of Jeju Island.</title>
        <authorList>
            <person name="Lee G.E."/>
            <person name="Im W.T."/>
            <person name="Park J.S."/>
        </authorList>
    </citation>
    <scope>NUCLEOTIDE SEQUENCE [LARGE SCALE GENOMIC DNA]</scope>
    <source>
        <strain evidence="1 2">135PIL107-10</strain>
    </source>
</reference>
<comment type="caution">
    <text evidence="1">The sequence shown here is derived from an EMBL/GenBank/DDBJ whole genome shotgun (WGS) entry which is preliminary data.</text>
</comment>